<reference evidence="16 17" key="1">
    <citation type="submission" date="2024-11" db="EMBL/GenBank/DDBJ databases">
        <title>Chromosome-level genome assembly of the freshwater bivalve Anodonta woodiana.</title>
        <authorList>
            <person name="Chen X."/>
        </authorList>
    </citation>
    <scope>NUCLEOTIDE SEQUENCE [LARGE SCALE GENOMIC DNA]</scope>
    <source>
        <strain evidence="16">MN2024</strain>
        <tissue evidence="16">Gills</tissue>
    </source>
</reference>
<evidence type="ECO:0000259" key="15">
    <source>
        <dbReference type="SMART" id="SM00478"/>
    </source>
</evidence>
<keyword evidence="17" id="KW-1185">Reference proteome</keyword>
<evidence type="ECO:0000256" key="9">
    <source>
        <dbReference type="ARBA" id="ARBA00023268"/>
    </source>
</evidence>
<dbReference type="Gene3D" id="3.30.310.40">
    <property type="match status" value="1"/>
</dbReference>
<evidence type="ECO:0000313" key="17">
    <source>
        <dbReference type="Proteomes" id="UP001634394"/>
    </source>
</evidence>
<feature type="domain" description="HhH-GPD" evidence="15">
    <location>
        <begin position="182"/>
        <end position="355"/>
    </location>
</feature>
<name>A0ABD3WG96_SINWO</name>
<dbReference type="Gene3D" id="1.10.1670.10">
    <property type="entry name" value="Helix-hairpin-Helix base-excision DNA repair enzymes (C-terminal)"/>
    <property type="match status" value="1"/>
</dbReference>
<dbReference type="FunFam" id="1.10.340.30:FF:000006">
    <property type="entry name" value="N-glycosylase/DNA lyase isoform X2"/>
    <property type="match status" value="1"/>
</dbReference>
<evidence type="ECO:0000256" key="14">
    <source>
        <dbReference type="SAM" id="MobiDB-lite"/>
    </source>
</evidence>
<dbReference type="PANTHER" id="PTHR10242:SF2">
    <property type="entry name" value="N-GLYCOSYLASE_DNA LYASE"/>
    <property type="match status" value="1"/>
</dbReference>
<gene>
    <name evidence="16" type="ORF">ACJMK2_040324</name>
</gene>
<dbReference type="GO" id="GO:0006284">
    <property type="term" value="P:base-excision repair"/>
    <property type="evidence" value="ECO:0007669"/>
    <property type="project" value="UniProtKB-ARBA"/>
</dbReference>
<dbReference type="FunFam" id="1.10.1670.10:FF:000005">
    <property type="entry name" value="N-glycosylase/DNA lyase OGG1"/>
    <property type="match status" value="1"/>
</dbReference>
<dbReference type="Gene3D" id="1.10.340.30">
    <property type="entry name" value="Hypothetical protein, domain 2"/>
    <property type="match status" value="1"/>
</dbReference>
<feature type="region of interest" description="Disordered" evidence="14">
    <location>
        <begin position="364"/>
        <end position="393"/>
    </location>
</feature>
<comment type="subcellular location">
    <subcellularLocation>
        <location evidence="1">Nucleus</location>
    </subcellularLocation>
</comment>
<comment type="function">
    <text evidence="11">DNA repair enzyme that incises DNA at 8-oxoG residues. Excises 7,8-dihydro-8-oxoguanine and 2,6-diamino-4-hydroxy-5-N-methylformamidopyrimidine (FAPY) from damaged DNA. Has a beta-lyase activity that nicks DNA 3' to the lesion.</text>
</comment>
<keyword evidence="6" id="KW-0234">DNA repair</keyword>
<dbReference type="PANTHER" id="PTHR10242">
    <property type="entry name" value="8-OXOGUANINE DNA GLYCOSYLASE"/>
    <property type="match status" value="1"/>
</dbReference>
<dbReference type="EMBL" id="JBJQND010000007">
    <property type="protein sequence ID" value="KAL3872396.1"/>
    <property type="molecule type" value="Genomic_DNA"/>
</dbReference>
<dbReference type="Pfam" id="PF07934">
    <property type="entry name" value="OGG_N"/>
    <property type="match status" value="1"/>
</dbReference>
<dbReference type="InterPro" id="IPR012904">
    <property type="entry name" value="OGG_N"/>
</dbReference>
<evidence type="ECO:0000256" key="2">
    <source>
        <dbReference type="ARBA" id="ARBA00010679"/>
    </source>
</evidence>
<comment type="similarity">
    <text evidence="2">Belongs to the type-1 OGG1 family.</text>
</comment>
<evidence type="ECO:0000256" key="3">
    <source>
        <dbReference type="ARBA" id="ARBA00012720"/>
    </source>
</evidence>
<evidence type="ECO:0000256" key="10">
    <source>
        <dbReference type="ARBA" id="ARBA00023295"/>
    </source>
</evidence>
<dbReference type="SUPFAM" id="SSF55945">
    <property type="entry name" value="TATA-box binding protein-like"/>
    <property type="match status" value="1"/>
</dbReference>
<keyword evidence="5" id="KW-0378">Hydrolase</keyword>
<evidence type="ECO:0000256" key="1">
    <source>
        <dbReference type="ARBA" id="ARBA00004123"/>
    </source>
</evidence>
<keyword evidence="8" id="KW-0539">Nucleus</keyword>
<dbReference type="SUPFAM" id="SSF48150">
    <property type="entry name" value="DNA-glycosylase"/>
    <property type="match status" value="1"/>
</dbReference>
<accession>A0ABD3WG96</accession>
<sequence>MAASWRSMPLKISELRLDRTLACGQSFRWKETQSGEWTGVFTGLVWTLKQTATELFFRTHPSSILPCVKQEQTVTSECFIHEDTPRNNFTKKESVGCGDEDFRKSDHGTVKSEIVDTAVYSPHPEDYERSLLDDYFQLHVNLGHLYQTWAKADPNFEQTSQTFSGIRILRQDPVECLFSFICSSNNNISRITAMVNKLCSRYGKKIVEAEGMPYFSFPSVSVLAGDSVETTLRELGFGYRAKFINQTAKYIMTNHCENWLLSLRDMNYDDAKSLLMKLPGVGGKVADCVCLFSLNKTGAIPVDTHVWKIAARDYMPKLRQAKSLTDRLYQEIGDHFRSLWGEYAGWTHSVLFTADLRQFQETNDKVLPAKKERQKRGNKSAAEKDSKCTKKKR</sequence>
<evidence type="ECO:0000256" key="6">
    <source>
        <dbReference type="ARBA" id="ARBA00023204"/>
    </source>
</evidence>
<proteinExistence type="inferred from homology"/>
<evidence type="ECO:0000256" key="5">
    <source>
        <dbReference type="ARBA" id="ARBA00022801"/>
    </source>
</evidence>
<dbReference type="Pfam" id="PF00730">
    <property type="entry name" value="HhH-GPD"/>
    <property type="match status" value="1"/>
</dbReference>
<dbReference type="GO" id="GO:0008534">
    <property type="term" value="F:oxidized purine nucleobase lesion DNA N-glycosylase activity"/>
    <property type="evidence" value="ECO:0007669"/>
    <property type="project" value="UniProtKB-ARBA"/>
</dbReference>
<keyword evidence="4" id="KW-0227">DNA damage</keyword>
<evidence type="ECO:0000256" key="12">
    <source>
        <dbReference type="ARBA" id="ARBA00044632"/>
    </source>
</evidence>
<dbReference type="CDD" id="cd00056">
    <property type="entry name" value="ENDO3c"/>
    <property type="match status" value="1"/>
</dbReference>
<keyword evidence="9" id="KW-0511">Multifunctional enzyme</keyword>
<keyword evidence="7" id="KW-0456">Lyase</keyword>
<evidence type="ECO:0000256" key="8">
    <source>
        <dbReference type="ARBA" id="ARBA00023242"/>
    </source>
</evidence>
<keyword evidence="10" id="KW-0326">Glycosidase</keyword>
<evidence type="ECO:0000256" key="13">
    <source>
        <dbReference type="ARBA" id="ARBA00073127"/>
    </source>
</evidence>
<comment type="catalytic activity">
    <reaction evidence="12">
        <text>2'-deoxyribonucleotide-(2'-deoxyribose 5'-phosphate)-2'-deoxyribonucleotide-DNA = a 3'-end 2'-deoxyribonucleotide-(2,3-dehydro-2,3-deoxyribose 5'-phosphate)-DNA + a 5'-end 5'-phospho-2'-deoxyribonucleoside-DNA + H(+)</text>
        <dbReference type="Rhea" id="RHEA:66592"/>
        <dbReference type="Rhea" id="RHEA-COMP:13180"/>
        <dbReference type="Rhea" id="RHEA-COMP:16897"/>
        <dbReference type="Rhea" id="RHEA-COMP:17067"/>
        <dbReference type="ChEBI" id="CHEBI:15378"/>
        <dbReference type="ChEBI" id="CHEBI:136412"/>
        <dbReference type="ChEBI" id="CHEBI:157695"/>
        <dbReference type="ChEBI" id="CHEBI:167181"/>
        <dbReference type="EC" id="4.2.99.18"/>
    </reaction>
</comment>
<dbReference type="InterPro" id="IPR052054">
    <property type="entry name" value="Oxidative_DNA_repair_enzyme"/>
</dbReference>
<dbReference type="InterPro" id="IPR023170">
    <property type="entry name" value="HhH_base_excis_C"/>
</dbReference>
<dbReference type="InterPro" id="IPR003265">
    <property type="entry name" value="HhH-GPD_domain"/>
</dbReference>
<dbReference type="AlphaFoldDB" id="A0ABD3WG96"/>
<feature type="compositionally biased region" description="Basic and acidic residues" evidence="14">
    <location>
        <begin position="381"/>
        <end position="393"/>
    </location>
</feature>
<evidence type="ECO:0000256" key="7">
    <source>
        <dbReference type="ARBA" id="ARBA00023239"/>
    </source>
</evidence>
<evidence type="ECO:0000256" key="11">
    <source>
        <dbReference type="ARBA" id="ARBA00025652"/>
    </source>
</evidence>
<organism evidence="16 17">
    <name type="scientific">Sinanodonta woodiana</name>
    <name type="common">Chinese pond mussel</name>
    <name type="synonym">Anodonta woodiana</name>
    <dbReference type="NCBI Taxonomy" id="1069815"/>
    <lineage>
        <taxon>Eukaryota</taxon>
        <taxon>Metazoa</taxon>
        <taxon>Spiralia</taxon>
        <taxon>Lophotrochozoa</taxon>
        <taxon>Mollusca</taxon>
        <taxon>Bivalvia</taxon>
        <taxon>Autobranchia</taxon>
        <taxon>Heteroconchia</taxon>
        <taxon>Palaeoheterodonta</taxon>
        <taxon>Unionida</taxon>
        <taxon>Unionoidea</taxon>
        <taxon>Unionidae</taxon>
        <taxon>Unioninae</taxon>
        <taxon>Sinanodonta</taxon>
    </lineage>
</organism>
<dbReference type="EC" id="4.2.99.18" evidence="3"/>
<dbReference type="SMART" id="SM00478">
    <property type="entry name" value="ENDO3c"/>
    <property type="match status" value="1"/>
</dbReference>
<comment type="caution">
    <text evidence="16">The sequence shown here is derived from an EMBL/GenBank/DDBJ whole genome shotgun (WGS) entry which is preliminary data.</text>
</comment>
<dbReference type="Proteomes" id="UP001634394">
    <property type="component" value="Unassembled WGS sequence"/>
</dbReference>
<evidence type="ECO:0000313" key="16">
    <source>
        <dbReference type="EMBL" id="KAL3872396.1"/>
    </source>
</evidence>
<protein>
    <recommendedName>
        <fullName evidence="13">N-glycosylase/DNA lyase</fullName>
        <ecNumber evidence="3">4.2.99.18</ecNumber>
    </recommendedName>
</protein>
<evidence type="ECO:0000256" key="4">
    <source>
        <dbReference type="ARBA" id="ARBA00022763"/>
    </source>
</evidence>
<dbReference type="GO" id="GO:0140078">
    <property type="term" value="F:class I DNA-(apurinic or apyrimidinic site) endonuclease activity"/>
    <property type="evidence" value="ECO:0007669"/>
    <property type="project" value="UniProtKB-EC"/>
</dbReference>
<dbReference type="InterPro" id="IPR011257">
    <property type="entry name" value="DNA_glycosylase"/>
</dbReference>
<dbReference type="GO" id="GO:0005634">
    <property type="term" value="C:nucleus"/>
    <property type="evidence" value="ECO:0007669"/>
    <property type="project" value="UniProtKB-SubCell"/>
</dbReference>